<comment type="similarity">
    <text evidence="11">Belongs to the COX15/CtaA family. Type 1 subfamily.</text>
</comment>
<organism evidence="12 13">
    <name type="scientific">Pseudalkalibacillus berkeleyi</name>
    <dbReference type="NCBI Taxonomy" id="1069813"/>
    <lineage>
        <taxon>Bacteria</taxon>
        <taxon>Bacillati</taxon>
        <taxon>Bacillota</taxon>
        <taxon>Bacilli</taxon>
        <taxon>Bacillales</taxon>
        <taxon>Fictibacillaceae</taxon>
        <taxon>Pseudalkalibacillus</taxon>
    </lineage>
</organism>
<keyword evidence="2 11" id="KW-1003">Cell membrane</keyword>
<evidence type="ECO:0000256" key="4">
    <source>
        <dbReference type="ARBA" id="ARBA00022723"/>
    </source>
</evidence>
<evidence type="ECO:0000256" key="8">
    <source>
        <dbReference type="ARBA" id="ARBA00023133"/>
    </source>
</evidence>
<dbReference type="EC" id="1.17.99.9" evidence="11"/>
<evidence type="ECO:0000256" key="11">
    <source>
        <dbReference type="HAMAP-Rule" id="MF_01664"/>
    </source>
</evidence>
<keyword evidence="9 11" id="KW-0472">Membrane</keyword>
<protein>
    <recommendedName>
        <fullName evidence="11">Heme A synthase</fullName>
        <shortName evidence="11">HAS</shortName>
        <ecNumber evidence="11">1.17.99.9</ecNumber>
    </recommendedName>
    <alternativeName>
        <fullName evidence="11">Cytochrome aa3-controlling protein</fullName>
    </alternativeName>
</protein>
<evidence type="ECO:0000256" key="2">
    <source>
        <dbReference type="ARBA" id="ARBA00022475"/>
    </source>
</evidence>
<dbReference type="PANTHER" id="PTHR35457">
    <property type="entry name" value="HEME A SYNTHASE"/>
    <property type="match status" value="1"/>
</dbReference>
<comment type="subunit">
    <text evidence="11">Interacts with CtaB.</text>
</comment>
<dbReference type="Proteomes" id="UP001649381">
    <property type="component" value="Unassembled WGS sequence"/>
</dbReference>
<feature type="transmembrane region" description="Helical" evidence="11">
    <location>
        <begin position="120"/>
        <end position="141"/>
    </location>
</feature>
<dbReference type="HAMAP" id="MF_01664">
    <property type="entry name" value="HemeA_synth_type1"/>
    <property type="match status" value="1"/>
</dbReference>
<evidence type="ECO:0000256" key="10">
    <source>
        <dbReference type="ARBA" id="ARBA00023157"/>
    </source>
</evidence>
<keyword evidence="7 11" id="KW-0408">Iron</keyword>
<comment type="caution">
    <text evidence="12">The sequence shown here is derived from an EMBL/GenBank/DDBJ whole genome shotgun (WGS) entry which is preliminary data.</text>
</comment>
<feature type="transmembrane region" description="Helical" evidence="11">
    <location>
        <begin position="63"/>
        <end position="81"/>
    </location>
</feature>
<dbReference type="InterPro" id="IPR050450">
    <property type="entry name" value="COX15/CtaA_HemeA_synthase"/>
</dbReference>
<dbReference type="RefSeq" id="WP_236332173.1">
    <property type="nucleotide sequence ID" value="NZ_JAKIJS010000001.1"/>
</dbReference>
<evidence type="ECO:0000256" key="6">
    <source>
        <dbReference type="ARBA" id="ARBA00023002"/>
    </source>
</evidence>
<proteinExistence type="inferred from homology"/>
<keyword evidence="10" id="KW-1015">Disulfide bond</keyword>
<comment type="pathway">
    <text evidence="11">Porphyrin-containing compound metabolism; heme A biosynthesis; heme A from heme O: step 1/1.</text>
</comment>
<comment type="cofactor">
    <cofactor evidence="11">
        <name>heme b</name>
        <dbReference type="ChEBI" id="CHEBI:60344"/>
    </cofactor>
</comment>
<comment type="catalytic activity">
    <reaction evidence="11">
        <text>Fe(II)-heme o + 2 A + H2O = Fe(II)-heme a + 2 AH2</text>
        <dbReference type="Rhea" id="RHEA:63388"/>
        <dbReference type="ChEBI" id="CHEBI:13193"/>
        <dbReference type="ChEBI" id="CHEBI:15377"/>
        <dbReference type="ChEBI" id="CHEBI:17499"/>
        <dbReference type="ChEBI" id="CHEBI:60530"/>
        <dbReference type="ChEBI" id="CHEBI:61715"/>
        <dbReference type="EC" id="1.17.99.9"/>
    </reaction>
</comment>
<feature type="binding site" description="axial binding residue" evidence="11">
    <location>
        <position position="211"/>
    </location>
    <ligand>
        <name>heme</name>
        <dbReference type="ChEBI" id="CHEBI:30413"/>
    </ligand>
    <ligandPart>
        <name>Fe</name>
        <dbReference type="ChEBI" id="CHEBI:18248"/>
    </ligandPart>
</feature>
<evidence type="ECO:0000313" key="13">
    <source>
        <dbReference type="Proteomes" id="UP001649381"/>
    </source>
</evidence>
<keyword evidence="13" id="KW-1185">Reference proteome</keyword>
<feature type="transmembrane region" description="Helical" evidence="11">
    <location>
        <begin position="161"/>
        <end position="178"/>
    </location>
</feature>
<reference evidence="12 13" key="1">
    <citation type="submission" date="2022-01" db="EMBL/GenBank/DDBJ databases">
        <title>Alkalihalobacillus sp. EGI L200015, a novel bacterium isolated from a salt lake sediment.</title>
        <authorList>
            <person name="Gao L."/>
            <person name="Fang B.-Z."/>
            <person name="Li W.-J."/>
        </authorList>
    </citation>
    <scope>NUCLEOTIDE SEQUENCE [LARGE SCALE GENOMIC DNA]</scope>
    <source>
        <strain evidence="12 13">KCTC 12718</strain>
    </source>
</reference>
<feature type="transmembrane region" description="Helical" evidence="11">
    <location>
        <begin position="206"/>
        <end position="227"/>
    </location>
</feature>
<feature type="transmembrane region" description="Helical" evidence="11">
    <location>
        <begin position="268"/>
        <end position="292"/>
    </location>
</feature>
<dbReference type="InterPro" id="IPR023755">
    <property type="entry name" value="HemeA_Synthase_type1"/>
</dbReference>
<comment type="subcellular location">
    <subcellularLocation>
        <location evidence="11">Cell membrane</location>
        <topology evidence="11">Multi-pass membrane protein</topology>
    </subcellularLocation>
    <subcellularLocation>
        <location evidence="1">Membrane</location>
        <topology evidence="1">Multi-pass membrane protein</topology>
    </subcellularLocation>
</comment>
<feature type="transmembrane region" description="Helical" evidence="11">
    <location>
        <begin position="239"/>
        <end position="262"/>
    </location>
</feature>
<dbReference type="PANTHER" id="PTHR35457:SF1">
    <property type="entry name" value="HEME A SYNTHASE"/>
    <property type="match status" value="1"/>
</dbReference>
<sequence length="295" mass="33206">MTRLLKLYSVLTSLGMLLVLLMGAIVTTTGSGEGCGNSWPLCYGEVLPSQPELETIIEYSHRIVSATLGLMVTILAVWAWLTFRKSKEVKILSFLSVFFILFQGLLGAAAVVWGQSSFVLALHFGFSLISFASVVLLAVVIFESSKQRIVLNLDRGFKWNVYLLFIYLYTLVYTGALVRHTKASLACSGWPLCNGEFLPPTNELELIHYTHRFLAGLFFLWILLSFIQIHKYYKHLKPIYISFIILLILVSLQVTSGALMIFTQLNLFIGLMHGLFISILFATLSYVIMLLLRKS</sequence>
<feature type="transmembrane region" description="Helical" evidence="11">
    <location>
        <begin position="93"/>
        <end position="114"/>
    </location>
</feature>
<dbReference type="InterPro" id="IPR003780">
    <property type="entry name" value="COX15/CtaA_fam"/>
</dbReference>
<evidence type="ECO:0000256" key="1">
    <source>
        <dbReference type="ARBA" id="ARBA00004141"/>
    </source>
</evidence>
<feature type="binding site" description="axial binding residue" evidence="11">
    <location>
        <position position="273"/>
    </location>
    <ligand>
        <name>heme</name>
        <dbReference type="ChEBI" id="CHEBI:30413"/>
    </ligand>
    <ligandPart>
        <name>Fe</name>
        <dbReference type="ChEBI" id="CHEBI:18248"/>
    </ligandPart>
</feature>
<comment type="function">
    <text evidence="11">Catalyzes the conversion of heme O to heme A by two successive hydroxylations of the methyl group at C8. The first hydroxylation forms heme I, the second hydroxylation results in an unstable dihydroxymethyl group, which spontaneously dehydrates, resulting in the formyl group of heme A.</text>
</comment>
<keyword evidence="6 11" id="KW-0560">Oxidoreductase</keyword>
<dbReference type="EMBL" id="JAKIJS010000001">
    <property type="protein sequence ID" value="MCF6136968.1"/>
    <property type="molecule type" value="Genomic_DNA"/>
</dbReference>
<evidence type="ECO:0000256" key="3">
    <source>
        <dbReference type="ARBA" id="ARBA00022692"/>
    </source>
</evidence>
<evidence type="ECO:0000256" key="9">
    <source>
        <dbReference type="ARBA" id="ARBA00023136"/>
    </source>
</evidence>
<accession>A0ABS9GZE7</accession>
<evidence type="ECO:0000256" key="7">
    <source>
        <dbReference type="ARBA" id="ARBA00023004"/>
    </source>
</evidence>
<evidence type="ECO:0000313" key="12">
    <source>
        <dbReference type="EMBL" id="MCF6136968.1"/>
    </source>
</evidence>
<dbReference type="Pfam" id="PF02628">
    <property type="entry name" value="COX15-CtaA"/>
    <property type="match status" value="1"/>
</dbReference>
<evidence type="ECO:0000256" key="5">
    <source>
        <dbReference type="ARBA" id="ARBA00022989"/>
    </source>
</evidence>
<name>A0ABS9GZE7_9BACL</name>
<comment type="caution">
    <text evidence="11">Lacks conserved residue(s) required for the propagation of feature annotation.</text>
</comment>
<gene>
    <name evidence="11" type="primary">ctaA</name>
    <name evidence="12" type="ORF">L2716_04440</name>
</gene>
<keyword evidence="4 11" id="KW-0479">Metal-binding</keyword>
<keyword evidence="8 11" id="KW-0350">Heme biosynthesis</keyword>
<keyword evidence="5 11" id="KW-1133">Transmembrane helix</keyword>
<keyword evidence="3 11" id="KW-0812">Transmembrane</keyword>